<comment type="caution">
    <text evidence="1">The sequence shown here is derived from an EMBL/GenBank/DDBJ whole genome shotgun (WGS) entry which is preliminary data.</text>
</comment>
<gene>
    <name evidence="1" type="ORF">RFM52_29320</name>
</gene>
<sequence length="117" mass="12477">MAAQDVDSVAVFDCQSCGACCAYAADWPRFSTEDDDELERIPEALVAADLSGIRFENGRCAALRGEVGKATACGIYDARPHVCRACMPGDPECLTARAAHELELPISPLVGVEEWSA</sequence>
<protein>
    <submittedName>
        <fullName evidence="1">YkgJ family cysteine cluster protein</fullName>
    </submittedName>
</protein>
<accession>A0ABU4YSJ1</accession>
<evidence type="ECO:0000313" key="2">
    <source>
        <dbReference type="Proteomes" id="UP001280156"/>
    </source>
</evidence>
<dbReference type="EMBL" id="JAVIIV010000029">
    <property type="protein sequence ID" value="MDX8489278.1"/>
    <property type="molecule type" value="Genomic_DNA"/>
</dbReference>
<proteinExistence type="predicted"/>
<dbReference type="RefSeq" id="WP_320298446.1">
    <property type="nucleotide sequence ID" value="NZ_JAVIIU010000016.1"/>
</dbReference>
<name>A0ABU4YSJ1_9HYPH</name>
<dbReference type="Pfam" id="PF03692">
    <property type="entry name" value="CxxCxxCC"/>
    <property type="match status" value="1"/>
</dbReference>
<organism evidence="1 2">
    <name type="scientific">Mesorhizobium humile</name>
    <dbReference type="NCBI Taxonomy" id="3072313"/>
    <lineage>
        <taxon>Bacteria</taxon>
        <taxon>Pseudomonadati</taxon>
        <taxon>Pseudomonadota</taxon>
        <taxon>Alphaproteobacteria</taxon>
        <taxon>Hyphomicrobiales</taxon>
        <taxon>Phyllobacteriaceae</taxon>
        <taxon>Mesorhizobium</taxon>
    </lineage>
</organism>
<keyword evidence="2" id="KW-1185">Reference proteome</keyword>
<dbReference type="InterPro" id="IPR005358">
    <property type="entry name" value="Puta_zinc/iron-chelating_dom"/>
</dbReference>
<reference evidence="1 2" key="1">
    <citation type="submission" date="2023-08" db="EMBL/GenBank/DDBJ databases">
        <title>Implementing the SeqCode for naming new Mesorhizobium species isolated from Vachellia karroo root nodules.</title>
        <authorList>
            <person name="Van Lill M."/>
        </authorList>
    </citation>
    <scope>NUCLEOTIDE SEQUENCE [LARGE SCALE GENOMIC DNA]</scope>
    <source>
        <strain evidence="1 2">VK2B</strain>
    </source>
</reference>
<evidence type="ECO:0000313" key="1">
    <source>
        <dbReference type="EMBL" id="MDX8489278.1"/>
    </source>
</evidence>
<dbReference type="Proteomes" id="UP001280156">
    <property type="component" value="Unassembled WGS sequence"/>
</dbReference>